<feature type="compositionally biased region" description="Acidic residues" evidence="5">
    <location>
        <begin position="268"/>
        <end position="284"/>
    </location>
</feature>
<feature type="compositionally biased region" description="Gly residues" evidence="5">
    <location>
        <begin position="172"/>
        <end position="184"/>
    </location>
</feature>
<proteinExistence type="predicted"/>
<feature type="compositionally biased region" description="Low complexity" evidence="5">
    <location>
        <begin position="454"/>
        <end position="471"/>
    </location>
</feature>
<dbReference type="EMBL" id="KZ819328">
    <property type="protein sequence ID" value="PWN20301.1"/>
    <property type="molecule type" value="Genomic_DNA"/>
</dbReference>
<dbReference type="GO" id="GO:0005666">
    <property type="term" value="C:RNA polymerase III complex"/>
    <property type="evidence" value="ECO:0007669"/>
    <property type="project" value="InterPro"/>
</dbReference>
<dbReference type="STRING" id="1684307.A0A316U782"/>
<feature type="compositionally biased region" description="Acidic residues" evidence="5">
    <location>
        <begin position="371"/>
        <end position="380"/>
    </location>
</feature>
<feature type="compositionally biased region" description="Basic and acidic residues" evidence="5">
    <location>
        <begin position="257"/>
        <end position="267"/>
    </location>
</feature>
<dbReference type="PANTHER" id="PTHR13408:SF0">
    <property type="entry name" value="DNA-DIRECTED RNA POLYMERASE III SUBUNIT RPC4"/>
    <property type="match status" value="1"/>
</dbReference>
<dbReference type="OrthoDB" id="5836119at2759"/>
<name>A0A316U782_9BASI</name>
<organism evidence="6 7">
    <name type="scientific">Pseudomicrostroma glucosiphilum</name>
    <dbReference type="NCBI Taxonomy" id="1684307"/>
    <lineage>
        <taxon>Eukaryota</taxon>
        <taxon>Fungi</taxon>
        <taxon>Dikarya</taxon>
        <taxon>Basidiomycota</taxon>
        <taxon>Ustilaginomycotina</taxon>
        <taxon>Exobasidiomycetes</taxon>
        <taxon>Microstromatales</taxon>
        <taxon>Microstromatales incertae sedis</taxon>
        <taxon>Pseudomicrostroma</taxon>
    </lineage>
</organism>
<feature type="compositionally biased region" description="Low complexity" evidence="5">
    <location>
        <begin position="487"/>
        <end position="504"/>
    </location>
</feature>
<dbReference type="GO" id="GO:0003677">
    <property type="term" value="F:DNA binding"/>
    <property type="evidence" value="ECO:0007669"/>
    <property type="project" value="InterPro"/>
</dbReference>
<evidence type="ECO:0000256" key="4">
    <source>
        <dbReference type="ARBA" id="ARBA00023242"/>
    </source>
</evidence>
<dbReference type="Proteomes" id="UP000245942">
    <property type="component" value="Unassembled WGS sequence"/>
</dbReference>
<feature type="compositionally biased region" description="Gly residues" evidence="5">
    <location>
        <begin position="218"/>
        <end position="238"/>
    </location>
</feature>
<feature type="compositionally biased region" description="Polar residues" evidence="5">
    <location>
        <begin position="26"/>
        <end position="35"/>
    </location>
</feature>
<dbReference type="GeneID" id="37014349"/>
<dbReference type="PANTHER" id="PTHR13408">
    <property type="entry name" value="DNA-DIRECTED RNA POLYMERASE III"/>
    <property type="match status" value="1"/>
</dbReference>
<evidence type="ECO:0000256" key="3">
    <source>
        <dbReference type="ARBA" id="ARBA00023163"/>
    </source>
</evidence>
<evidence type="ECO:0000256" key="1">
    <source>
        <dbReference type="ARBA" id="ARBA00004123"/>
    </source>
</evidence>
<reference evidence="6 7" key="1">
    <citation type="journal article" date="2018" name="Mol. Biol. Evol.">
        <title>Broad Genomic Sampling Reveals a Smut Pathogenic Ancestry of the Fungal Clade Ustilaginomycotina.</title>
        <authorList>
            <person name="Kijpornyongpan T."/>
            <person name="Mondo S.J."/>
            <person name="Barry K."/>
            <person name="Sandor L."/>
            <person name="Lee J."/>
            <person name="Lipzen A."/>
            <person name="Pangilinan J."/>
            <person name="LaButti K."/>
            <person name="Hainaut M."/>
            <person name="Henrissat B."/>
            <person name="Grigoriev I.V."/>
            <person name="Spatafora J.W."/>
            <person name="Aime M.C."/>
        </authorList>
    </citation>
    <scope>NUCLEOTIDE SEQUENCE [LARGE SCALE GENOMIC DNA]</scope>
    <source>
        <strain evidence="6 7">MCA 4718</strain>
    </source>
</reference>
<feature type="compositionally biased region" description="Low complexity" evidence="5">
    <location>
        <begin position="147"/>
        <end position="160"/>
    </location>
</feature>
<sequence>MSTPSGSGGKDAPPIKPGRPGVGSGDPSTSTSQVPLTADAPTDTASLTGAAPPASRVNAATNAASSSSSSASRLPSSSAAPSTSSMPRPQSASVGPGANRPTVSMVPGRGTGAALRAQPRMTFKPVMPQRRKVPAAGDVQIKQENVASTSAGSSSRSASGSGRGSGERGRGFGRGGRGGPGGGRGGRRDIELVASGPFSLGTGSTSRLDRARQSAAGRSGGAGAGMGASGKWGTGGEGNLDDSEKLKPDPGRMAYRNPDKLRDKEEYSDPEEDIEIVDLDDVGTLDELAPRALPRVQEKEKKRSKQGEEAADKKKGKGKGKVKMEDAMDVDKVKPDPEDEEQREKNALSGPASRAATISSGTSTPRHGTEDADSASEEAEEDRKGIDALDLSESEAEEIGDDLVDDFVFDEEEGDPTRLYLFQFPQLFPKFTAPKVKPEGPPKEEGAAGGVGAGVVKVPSALSSSPPGSSGNKPKRSVAFAEGTSGGTPPASGSGSGSAKAAAPNGVKKEPSSSAPPTAAPPGAQVKVKQEEGIDGHLGPEGMIGRLQVYKDGRVEMHFGKIVMEVSGGSQTTFLQDLALLDASTRRATLLGEVHRKFTVSPNVENMLDDMAEEEARVARVKKEGGDPGAAMGSSDSEGEI</sequence>
<feature type="compositionally biased region" description="Low complexity" evidence="5">
    <location>
        <begin position="54"/>
        <end position="85"/>
    </location>
</feature>
<protein>
    <recommendedName>
        <fullName evidence="8">RNA polymerase III RPC4-domain-containing protein</fullName>
    </recommendedName>
</protein>
<dbReference type="RefSeq" id="XP_025347461.1">
    <property type="nucleotide sequence ID" value="XM_025492615.1"/>
</dbReference>
<feature type="compositionally biased region" description="Basic and acidic residues" evidence="5">
    <location>
        <begin position="296"/>
        <end position="313"/>
    </location>
</feature>
<evidence type="ECO:0008006" key="8">
    <source>
        <dbReference type="Google" id="ProtNLM"/>
    </source>
</evidence>
<dbReference type="GO" id="GO:0042797">
    <property type="term" value="P:tRNA transcription by RNA polymerase III"/>
    <property type="evidence" value="ECO:0007669"/>
    <property type="project" value="TreeGrafter"/>
</dbReference>
<gene>
    <name evidence="6" type="ORF">BCV69DRAFT_283176</name>
</gene>
<dbReference type="InterPro" id="IPR007811">
    <property type="entry name" value="RPC4"/>
</dbReference>
<keyword evidence="3" id="KW-0804">Transcription</keyword>
<accession>A0A316U782</accession>
<feature type="compositionally biased region" description="Basic and acidic residues" evidence="5">
    <location>
        <begin position="322"/>
        <end position="346"/>
    </location>
</feature>
<evidence type="ECO:0000256" key="5">
    <source>
        <dbReference type="SAM" id="MobiDB-lite"/>
    </source>
</evidence>
<dbReference type="AlphaFoldDB" id="A0A316U782"/>
<feature type="region of interest" description="Disordered" evidence="5">
    <location>
        <begin position="1"/>
        <end position="410"/>
    </location>
</feature>
<keyword evidence="4" id="KW-0539">Nucleus</keyword>
<dbReference type="Pfam" id="PF05132">
    <property type="entry name" value="RNA_pol_Rpc4"/>
    <property type="match status" value="1"/>
</dbReference>
<keyword evidence="2" id="KW-0240">DNA-directed RNA polymerase</keyword>
<feature type="region of interest" description="Disordered" evidence="5">
    <location>
        <begin position="432"/>
        <end position="541"/>
    </location>
</feature>
<evidence type="ECO:0000256" key="2">
    <source>
        <dbReference type="ARBA" id="ARBA00022478"/>
    </source>
</evidence>
<comment type="subcellular location">
    <subcellularLocation>
        <location evidence="1">Nucleus</location>
    </subcellularLocation>
</comment>
<feature type="compositionally biased region" description="Polar residues" evidence="5">
    <location>
        <begin position="356"/>
        <end position="366"/>
    </location>
</feature>
<keyword evidence="7" id="KW-1185">Reference proteome</keyword>
<feature type="region of interest" description="Disordered" evidence="5">
    <location>
        <begin position="618"/>
        <end position="641"/>
    </location>
</feature>
<evidence type="ECO:0000313" key="6">
    <source>
        <dbReference type="EMBL" id="PWN20301.1"/>
    </source>
</evidence>
<feature type="compositionally biased region" description="Acidic residues" evidence="5">
    <location>
        <begin position="390"/>
        <end position="410"/>
    </location>
</feature>
<feature type="compositionally biased region" description="Basic and acidic residues" evidence="5">
    <location>
        <begin position="436"/>
        <end position="446"/>
    </location>
</feature>
<evidence type="ECO:0000313" key="7">
    <source>
        <dbReference type="Proteomes" id="UP000245942"/>
    </source>
</evidence>